<feature type="domain" description="Peptidase M43 pregnancy-associated plasma-A" evidence="10">
    <location>
        <begin position="199"/>
        <end position="283"/>
    </location>
</feature>
<keyword evidence="8" id="KW-1015">Disulfide bond</keyword>
<dbReference type="AlphaFoldDB" id="A0A8T8T4J2"/>
<evidence type="ECO:0000313" key="11">
    <source>
        <dbReference type="EMBL" id="KAE8254762.1"/>
    </source>
</evidence>
<dbReference type="SUPFAM" id="SSF55486">
    <property type="entry name" value="Metalloproteases ('zincins'), catalytic domain"/>
    <property type="match status" value="1"/>
</dbReference>
<evidence type="ECO:0000256" key="9">
    <source>
        <dbReference type="SAM" id="SignalP"/>
    </source>
</evidence>
<sequence length="291" mass="31929">MRFSLTAAALSLFAFGASSAVSAGPTAVHLCATNAPANQTLEAQLAPLIASERQKEKEGSQRAAPRVVQVHVHVVYSGTKGKIPLARVQRQIAVLNSDYSQANYRFNLASTTYTNKAAWYGTIESLFTPSGLNMKRTLHRGGRADLNLYVTSLANNLLGYATFPWWYNTPDHPIWDDGVVVHGPSLPTDSTVFAPFNGGRTATHEIGHWLGLYHPFQGESCAASNPGDFVSDTPRQRYPTFGCPKSKNTCSAPGEDSIHNYMDYSYDACLQLFTSEQRTRMRALSTQYRGI</sequence>
<dbReference type="CDD" id="cd04275">
    <property type="entry name" value="ZnMc_pappalysin_like"/>
    <property type="match status" value="1"/>
</dbReference>
<organism evidence="11 12">
    <name type="scientific">Tilletia caries</name>
    <name type="common">wheat bunt fungus</name>
    <dbReference type="NCBI Taxonomy" id="13290"/>
    <lineage>
        <taxon>Eukaryota</taxon>
        <taxon>Fungi</taxon>
        <taxon>Dikarya</taxon>
        <taxon>Basidiomycota</taxon>
        <taxon>Ustilaginomycotina</taxon>
        <taxon>Exobasidiomycetes</taxon>
        <taxon>Tilletiales</taxon>
        <taxon>Tilletiaceae</taxon>
        <taxon>Tilletia</taxon>
    </lineage>
</organism>
<evidence type="ECO:0000256" key="4">
    <source>
        <dbReference type="ARBA" id="ARBA00022729"/>
    </source>
</evidence>
<name>A0A8T8T4J2_9BASI</name>
<evidence type="ECO:0000256" key="1">
    <source>
        <dbReference type="ARBA" id="ARBA00008721"/>
    </source>
</evidence>
<keyword evidence="7" id="KW-0482">Metalloprotease</keyword>
<keyword evidence="4 9" id="KW-0732">Signal</keyword>
<evidence type="ECO:0000256" key="5">
    <source>
        <dbReference type="ARBA" id="ARBA00022801"/>
    </source>
</evidence>
<comment type="caution">
    <text evidence="11">The sequence shown here is derived from an EMBL/GenBank/DDBJ whole genome shotgun (WGS) entry which is preliminary data.</text>
</comment>
<keyword evidence="3" id="KW-0479">Metal-binding</keyword>
<accession>A0A8T8T4J2</accession>
<dbReference type="PANTHER" id="PTHR47466">
    <property type="match status" value="1"/>
</dbReference>
<dbReference type="GO" id="GO:0046872">
    <property type="term" value="F:metal ion binding"/>
    <property type="evidence" value="ECO:0007669"/>
    <property type="project" value="UniProtKB-KW"/>
</dbReference>
<reference evidence="11" key="2">
    <citation type="journal article" date="2019" name="IMA Fungus">
        <title>Genome sequencing and comparison of five Tilletia species to identify candidate genes for the detection of regulated species infecting wheat.</title>
        <authorList>
            <person name="Nguyen H.D.T."/>
            <person name="Sultana T."/>
            <person name="Kesanakurti P."/>
            <person name="Hambleton S."/>
        </authorList>
    </citation>
    <scope>NUCLEOTIDE SEQUENCE</scope>
    <source>
        <strain evidence="11">DAOMC 238032</strain>
    </source>
</reference>
<dbReference type="GO" id="GO:0008237">
    <property type="term" value="F:metallopeptidase activity"/>
    <property type="evidence" value="ECO:0007669"/>
    <property type="project" value="UniProtKB-KW"/>
</dbReference>
<evidence type="ECO:0000256" key="3">
    <source>
        <dbReference type="ARBA" id="ARBA00022723"/>
    </source>
</evidence>
<comment type="similarity">
    <text evidence="1">Belongs to the peptidase M43B family.</text>
</comment>
<keyword evidence="2" id="KW-0645">Protease</keyword>
<dbReference type="GO" id="GO:0006508">
    <property type="term" value="P:proteolysis"/>
    <property type="evidence" value="ECO:0007669"/>
    <property type="project" value="UniProtKB-KW"/>
</dbReference>
<keyword evidence="5" id="KW-0378">Hydrolase</keyword>
<keyword evidence="6" id="KW-0862">Zinc</keyword>
<dbReference type="EMBL" id="LWDD02000939">
    <property type="protein sequence ID" value="KAE8254762.1"/>
    <property type="molecule type" value="Genomic_DNA"/>
</dbReference>
<proteinExistence type="inferred from homology"/>
<evidence type="ECO:0000259" key="10">
    <source>
        <dbReference type="Pfam" id="PF05572"/>
    </source>
</evidence>
<evidence type="ECO:0000256" key="2">
    <source>
        <dbReference type="ARBA" id="ARBA00022670"/>
    </source>
</evidence>
<dbReference type="Gene3D" id="3.40.390.10">
    <property type="entry name" value="Collagenase (Catalytic Domain)"/>
    <property type="match status" value="1"/>
</dbReference>
<evidence type="ECO:0000313" key="12">
    <source>
        <dbReference type="Proteomes" id="UP000077671"/>
    </source>
</evidence>
<dbReference type="PANTHER" id="PTHR47466:SF1">
    <property type="entry name" value="METALLOPROTEASE MEP1 (AFU_ORTHOLOGUE AFUA_1G07730)-RELATED"/>
    <property type="match status" value="1"/>
</dbReference>
<evidence type="ECO:0000256" key="8">
    <source>
        <dbReference type="ARBA" id="ARBA00023157"/>
    </source>
</evidence>
<protein>
    <recommendedName>
        <fullName evidence="10">Peptidase M43 pregnancy-associated plasma-A domain-containing protein</fullName>
    </recommendedName>
</protein>
<feature type="chain" id="PRO_5035923203" description="Peptidase M43 pregnancy-associated plasma-A domain-containing protein" evidence="9">
    <location>
        <begin position="20"/>
        <end position="291"/>
    </location>
</feature>
<dbReference type="InterPro" id="IPR008754">
    <property type="entry name" value="Peptidase_M43"/>
</dbReference>
<gene>
    <name evidence="11" type="ORF">A4X03_0g5671</name>
</gene>
<dbReference type="Pfam" id="PF05572">
    <property type="entry name" value="Peptidase_M43"/>
    <property type="match status" value="1"/>
</dbReference>
<reference evidence="11" key="1">
    <citation type="submission" date="2016-04" db="EMBL/GenBank/DDBJ databases">
        <authorList>
            <person name="Nguyen H.D."/>
            <person name="Kesanakurti P."/>
            <person name="Cullis J."/>
            <person name="Levesque C.A."/>
            <person name="Hambleton S."/>
        </authorList>
    </citation>
    <scope>NUCLEOTIDE SEQUENCE</scope>
    <source>
        <strain evidence="11">DAOMC 238032</strain>
    </source>
</reference>
<dbReference type="InterPro" id="IPR024079">
    <property type="entry name" value="MetalloPept_cat_dom_sf"/>
</dbReference>
<evidence type="ECO:0000256" key="7">
    <source>
        <dbReference type="ARBA" id="ARBA00023049"/>
    </source>
</evidence>
<dbReference type="Proteomes" id="UP000077671">
    <property type="component" value="Unassembled WGS sequence"/>
</dbReference>
<evidence type="ECO:0000256" key="6">
    <source>
        <dbReference type="ARBA" id="ARBA00022833"/>
    </source>
</evidence>
<feature type="signal peptide" evidence="9">
    <location>
        <begin position="1"/>
        <end position="19"/>
    </location>
</feature>